<name>A0A017T811_9BACT</name>
<dbReference type="OrthoDB" id="5496837at2"/>
<dbReference type="InterPro" id="IPR009045">
    <property type="entry name" value="Zn_M74/Hedgehog-like"/>
</dbReference>
<feature type="chain" id="PRO_5001496964" evidence="2">
    <location>
        <begin position="27"/>
        <end position="328"/>
    </location>
</feature>
<feature type="compositionally biased region" description="Low complexity" evidence="1">
    <location>
        <begin position="290"/>
        <end position="302"/>
    </location>
</feature>
<protein>
    <submittedName>
        <fullName evidence="4">Putative peptidoglycan binding domain 1</fullName>
    </submittedName>
</protein>
<evidence type="ECO:0000259" key="3">
    <source>
        <dbReference type="Pfam" id="PF02557"/>
    </source>
</evidence>
<reference evidence="4 5" key="1">
    <citation type="submission" date="2013-05" db="EMBL/GenBank/DDBJ databases">
        <title>Genome assembly of Chondromyces apiculatus DSM 436.</title>
        <authorList>
            <person name="Sharma G."/>
            <person name="Khatri I."/>
            <person name="Kaur C."/>
            <person name="Mayilraj S."/>
            <person name="Subramanian S."/>
        </authorList>
    </citation>
    <scope>NUCLEOTIDE SEQUENCE [LARGE SCALE GENOMIC DNA]</scope>
    <source>
        <strain evidence="4 5">DSM 436</strain>
    </source>
</reference>
<dbReference type="GO" id="GO:0006508">
    <property type="term" value="P:proteolysis"/>
    <property type="evidence" value="ECO:0007669"/>
    <property type="project" value="InterPro"/>
</dbReference>
<feature type="compositionally biased region" description="Acidic residues" evidence="1">
    <location>
        <begin position="33"/>
        <end position="51"/>
    </location>
</feature>
<accession>A0A017T811</accession>
<feature type="region of interest" description="Disordered" evidence="1">
    <location>
        <begin position="276"/>
        <end position="302"/>
    </location>
</feature>
<feature type="signal peptide" evidence="2">
    <location>
        <begin position="1"/>
        <end position="26"/>
    </location>
</feature>
<dbReference type="SUPFAM" id="SSF55166">
    <property type="entry name" value="Hedgehog/DD-peptidase"/>
    <property type="match status" value="1"/>
</dbReference>
<evidence type="ECO:0000256" key="1">
    <source>
        <dbReference type="SAM" id="MobiDB-lite"/>
    </source>
</evidence>
<feature type="compositionally biased region" description="Acidic residues" evidence="1">
    <location>
        <begin position="280"/>
        <end position="289"/>
    </location>
</feature>
<dbReference type="STRING" id="1192034.CAP_3756"/>
<comment type="caution">
    <text evidence="4">The sequence shown here is derived from an EMBL/GenBank/DDBJ whole genome shotgun (WGS) entry which is preliminary data.</text>
</comment>
<dbReference type="Pfam" id="PF02557">
    <property type="entry name" value="VanY"/>
    <property type="match status" value="1"/>
</dbReference>
<dbReference type="CDD" id="cd14814">
    <property type="entry name" value="Peptidase_M15"/>
    <property type="match status" value="1"/>
</dbReference>
<dbReference type="AlphaFoldDB" id="A0A017T811"/>
<dbReference type="Gene3D" id="3.30.1380.10">
    <property type="match status" value="1"/>
</dbReference>
<dbReference type="GO" id="GO:0008233">
    <property type="term" value="F:peptidase activity"/>
    <property type="evidence" value="ECO:0007669"/>
    <property type="project" value="InterPro"/>
</dbReference>
<evidence type="ECO:0000313" key="4">
    <source>
        <dbReference type="EMBL" id="EYF04945.1"/>
    </source>
</evidence>
<sequence>MSQAVTCLLRRLAVLSLLVAAPVAAAGCVASTEESDEVGQGEEVTSDEPEATESQTDAVTGTTVLQAADSSCSTTSVNGLSQQIIAEARCLTPDAYTTIPSRPNLTLGSAAYAYLEKPARDKLVAALDANPSTQMTINSMLRTVAQQYLLYRWYQSSRCSISLAATPGNSNHETGLALDVSQYSTWKTALTSRGFTWLGSSDPVHFDYTGTGAVSYKGLDVKAFQRLWNRNNPSDTIATDGLWGPQTETRMKKSPAAGFAIGATCVAAREVPGGQGVDLPDVDLPDVDLPDTTSDVDLPDTTSEAHSATLIKQLRQASEPEICGDHAH</sequence>
<keyword evidence="5" id="KW-1185">Reference proteome</keyword>
<gene>
    <name evidence="4" type="ORF">CAP_3756</name>
</gene>
<proteinExistence type="predicted"/>
<dbReference type="Proteomes" id="UP000019678">
    <property type="component" value="Unassembled WGS sequence"/>
</dbReference>
<dbReference type="EMBL" id="ASRX01000028">
    <property type="protein sequence ID" value="EYF04945.1"/>
    <property type="molecule type" value="Genomic_DNA"/>
</dbReference>
<dbReference type="InterPro" id="IPR003709">
    <property type="entry name" value="VanY-like_core_dom"/>
</dbReference>
<dbReference type="RefSeq" id="WP_052375510.1">
    <property type="nucleotide sequence ID" value="NZ_ASRX01000028.1"/>
</dbReference>
<evidence type="ECO:0000313" key="5">
    <source>
        <dbReference type="Proteomes" id="UP000019678"/>
    </source>
</evidence>
<keyword evidence="2" id="KW-0732">Signal</keyword>
<organism evidence="4 5">
    <name type="scientific">Chondromyces apiculatus DSM 436</name>
    <dbReference type="NCBI Taxonomy" id="1192034"/>
    <lineage>
        <taxon>Bacteria</taxon>
        <taxon>Pseudomonadati</taxon>
        <taxon>Myxococcota</taxon>
        <taxon>Polyangia</taxon>
        <taxon>Polyangiales</taxon>
        <taxon>Polyangiaceae</taxon>
        <taxon>Chondromyces</taxon>
    </lineage>
</organism>
<evidence type="ECO:0000256" key="2">
    <source>
        <dbReference type="SAM" id="SignalP"/>
    </source>
</evidence>
<dbReference type="eggNOG" id="COG1876">
    <property type="taxonomic scope" value="Bacteria"/>
</dbReference>
<feature type="region of interest" description="Disordered" evidence="1">
    <location>
        <begin position="31"/>
        <end position="58"/>
    </location>
</feature>
<feature type="domain" description="D-alanyl-D-alanine carboxypeptidase-like core" evidence="3">
    <location>
        <begin position="122"/>
        <end position="191"/>
    </location>
</feature>